<keyword evidence="2" id="KW-1185">Reference proteome</keyword>
<evidence type="ECO:0000313" key="1">
    <source>
        <dbReference type="EMBL" id="WIX77171.1"/>
    </source>
</evidence>
<dbReference type="EMBL" id="CP127294">
    <property type="protein sequence ID" value="WIX77171.1"/>
    <property type="molecule type" value="Genomic_DNA"/>
</dbReference>
<dbReference type="AlphaFoldDB" id="A0A9Y2MSY6"/>
<dbReference type="Proteomes" id="UP001236014">
    <property type="component" value="Chromosome"/>
</dbReference>
<protein>
    <submittedName>
        <fullName evidence="1">Uncharacterized protein</fullName>
    </submittedName>
</protein>
<gene>
    <name evidence="1" type="ORF">QRX50_38100</name>
</gene>
<reference evidence="1 2" key="1">
    <citation type="submission" date="2023-06" db="EMBL/GenBank/DDBJ databases">
        <authorList>
            <person name="Oyuntsetseg B."/>
            <person name="Kim S.B."/>
        </authorList>
    </citation>
    <scope>NUCLEOTIDE SEQUENCE [LARGE SCALE GENOMIC DNA]</scope>
    <source>
        <strain evidence="1 2">2-15</strain>
    </source>
</reference>
<sequence>MKIAVNEAAELLSAACTVDHVPEAEVREGWLRNYGLAEAASEAGV</sequence>
<evidence type="ECO:0000313" key="2">
    <source>
        <dbReference type="Proteomes" id="UP001236014"/>
    </source>
</evidence>
<accession>A0A9Y2MSY6</accession>
<dbReference type="RefSeq" id="WP_285967913.1">
    <property type="nucleotide sequence ID" value="NZ_CP127294.1"/>
</dbReference>
<name>A0A9Y2MSY6_9PSEU</name>
<proteinExistence type="predicted"/>
<dbReference type="KEGG" id="acab:QRX50_38100"/>
<organism evidence="1 2">
    <name type="scientific">Amycolatopsis carbonis</name>
    <dbReference type="NCBI Taxonomy" id="715471"/>
    <lineage>
        <taxon>Bacteria</taxon>
        <taxon>Bacillati</taxon>
        <taxon>Actinomycetota</taxon>
        <taxon>Actinomycetes</taxon>
        <taxon>Pseudonocardiales</taxon>
        <taxon>Pseudonocardiaceae</taxon>
        <taxon>Amycolatopsis</taxon>
    </lineage>
</organism>